<sequence length="219" mass="23739">MTQTGKLTIIVLAALSAAVAQAAPPIAAERVPLRREDAPGCREGLGFAGPAVLTVRFGLMRLLLDPAAMPDSGWPDPRPDLLLLSRASDEQLARLAQQPYMSVPLLGPETALRRLRELGLRRLHGLQAFEALDVSKAGVRLRLTAMPAHGGLSALLDFQQGWRSCRIYVSGDEGETAEQIAERLPGADMAVLWQGGERVIRDLRRELVTQRGPSLQAAR</sequence>
<dbReference type="AlphaFoldDB" id="A0A7W5BB33"/>
<evidence type="ECO:0000313" key="3">
    <source>
        <dbReference type="Proteomes" id="UP000541535"/>
    </source>
</evidence>
<comment type="caution">
    <text evidence="2">The sequence shown here is derived from an EMBL/GenBank/DDBJ whole genome shotgun (WGS) entry which is preliminary data.</text>
</comment>
<dbReference type="RefSeq" id="WP_183441676.1">
    <property type="nucleotide sequence ID" value="NZ_JACHXD010000007.1"/>
</dbReference>
<reference evidence="2 3" key="1">
    <citation type="submission" date="2020-08" db="EMBL/GenBank/DDBJ databases">
        <title>Genomic Encyclopedia of Type Strains, Phase III (KMG-III): the genomes of soil and plant-associated and newly described type strains.</title>
        <authorList>
            <person name="Whitman W."/>
        </authorList>
    </citation>
    <scope>NUCLEOTIDE SEQUENCE [LARGE SCALE GENOMIC DNA]</scope>
    <source>
        <strain evidence="2 3">CECT 8897</strain>
    </source>
</reference>
<proteinExistence type="predicted"/>
<organism evidence="2 3">
    <name type="scientific">Pseudoduganella violacea</name>
    <dbReference type="NCBI Taxonomy" id="1715466"/>
    <lineage>
        <taxon>Bacteria</taxon>
        <taxon>Pseudomonadati</taxon>
        <taxon>Pseudomonadota</taxon>
        <taxon>Betaproteobacteria</taxon>
        <taxon>Burkholderiales</taxon>
        <taxon>Oxalobacteraceae</taxon>
        <taxon>Telluria group</taxon>
        <taxon>Pseudoduganella</taxon>
    </lineage>
</organism>
<keyword evidence="1" id="KW-0732">Signal</keyword>
<accession>A0A7W5BB33</accession>
<dbReference type="Proteomes" id="UP000541535">
    <property type="component" value="Unassembled WGS sequence"/>
</dbReference>
<gene>
    <name evidence="2" type="ORF">FHS03_002934</name>
</gene>
<dbReference type="EMBL" id="JACHXD010000007">
    <property type="protein sequence ID" value="MBB3119879.1"/>
    <property type="molecule type" value="Genomic_DNA"/>
</dbReference>
<protein>
    <submittedName>
        <fullName evidence="2">Uncharacterized protein</fullName>
    </submittedName>
</protein>
<evidence type="ECO:0000256" key="1">
    <source>
        <dbReference type="SAM" id="SignalP"/>
    </source>
</evidence>
<name>A0A7W5BB33_9BURK</name>
<feature type="chain" id="PRO_5031257061" evidence="1">
    <location>
        <begin position="23"/>
        <end position="219"/>
    </location>
</feature>
<keyword evidence="3" id="KW-1185">Reference proteome</keyword>
<evidence type="ECO:0000313" key="2">
    <source>
        <dbReference type="EMBL" id="MBB3119879.1"/>
    </source>
</evidence>
<feature type="signal peptide" evidence="1">
    <location>
        <begin position="1"/>
        <end position="22"/>
    </location>
</feature>